<accession>A0A8X6RGH6</accession>
<dbReference type="AlphaFoldDB" id="A0A8X6RGH6"/>
<evidence type="ECO:0000313" key="2">
    <source>
        <dbReference type="Proteomes" id="UP000887159"/>
    </source>
</evidence>
<gene>
    <name evidence="1" type="ORF">TNCV_1740571</name>
</gene>
<sequence>MAFDVLAALVDFCKNSSEKTCEDAGNFKNNIVESRKLGSPDNSVILLHVQQWYQNDTEQEIVSDAEIIAAAVCVSQ</sequence>
<keyword evidence="2" id="KW-1185">Reference proteome</keyword>
<protein>
    <submittedName>
        <fullName evidence="1">Uncharacterized protein</fullName>
    </submittedName>
</protein>
<reference evidence="1" key="1">
    <citation type="submission" date="2020-08" db="EMBL/GenBank/DDBJ databases">
        <title>Multicomponent nature underlies the extraordinary mechanical properties of spider dragline silk.</title>
        <authorList>
            <person name="Kono N."/>
            <person name="Nakamura H."/>
            <person name="Mori M."/>
            <person name="Yoshida Y."/>
            <person name="Ohtoshi R."/>
            <person name="Malay A.D."/>
            <person name="Moran D.A.P."/>
            <person name="Tomita M."/>
            <person name="Numata K."/>
            <person name="Arakawa K."/>
        </authorList>
    </citation>
    <scope>NUCLEOTIDE SEQUENCE</scope>
</reference>
<organism evidence="1 2">
    <name type="scientific">Trichonephila clavipes</name>
    <name type="common">Golden silk orbweaver</name>
    <name type="synonym">Nephila clavipes</name>
    <dbReference type="NCBI Taxonomy" id="2585209"/>
    <lineage>
        <taxon>Eukaryota</taxon>
        <taxon>Metazoa</taxon>
        <taxon>Ecdysozoa</taxon>
        <taxon>Arthropoda</taxon>
        <taxon>Chelicerata</taxon>
        <taxon>Arachnida</taxon>
        <taxon>Araneae</taxon>
        <taxon>Araneomorphae</taxon>
        <taxon>Entelegynae</taxon>
        <taxon>Araneoidea</taxon>
        <taxon>Nephilidae</taxon>
        <taxon>Trichonephila</taxon>
    </lineage>
</organism>
<comment type="caution">
    <text evidence="1">The sequence shown here is derived from an EMBL/GenBank/DDBJ whole genome shotgun (WGS) entry which is preliminary data.</text>
</comment>
<name>A0A8X6RGH6_TRICX</name>
<proteinExistence type="predicted"/>
<evidence type="ECO:0000313" key="1">
    <source>
        <dbReference type="EMBL" id="GFX92137.1"/>
    </source>
</evidence>
<dbReference type="EMBL" id="BMAU01021142">
    <property type="protein sequence ID" value="GFX92137.1"/>
    <property type="molecule type" value="Genomic_DNA"/>
</dbReference>
<dbReference type="Proteomes" id="UP000887159">
    <property type="component" value="Unassembled WGS sequence"/>
</dbReference>